<organism evidence="1 2">
    <name type="scientific">Dermacentor silvarum</name>
    <name type="common">Tick</name>
    <dbReference type="NCBI Taxonomy" id="543639"/>
    <lineage>
        <taxon>Eukaryota</taxon>
        <taxon>Metazoa</taxon>
        <taxon>Ecdysozoa</taxon>
        <taxon>Arthropoda</taxon>
        <taxon>Chelicerata</taxon>
        <taxon>Arachnida</taxon>
        <taxon>Acari</taxon>
        <taxon>Parasitiformes</taxon>
        <taxon>Ixodida</taxon>
        <taxon>Ixodoidea</taxon>
        <taxon>Ixodidae</taxon>
        <taxon>Rhipicephalinae</taxon>
        <taxon>Dermacentor</taxon>
    </lineage>
</organism>
<evidence type="ECO:0000313" key="1">
    <source>
        <dbReference type="EMBL" id="KAH7950305.1"/>
    </source>
</evidence>
<reference evidence="1" key="1">
    <citation type="submission" date="2020-05" db="EMBL/GenBank/DDBJ databases">
        <title>Large-scale comparative analyses of tick genomes elucidate their genetic diversity and vector capacities.</title>
        <authorList>
            <person name="Jia N."/>
            <person name="Wang J."/>
            <person name="Shi W."/>
            <person name="Du L."/>
            <person name="Sun Y."/>
            <person name="Zhan W."/>
            <person name="Jiang J."/>
            <person name="Wang Q."/>
            <person name="Zhang B."/>
            <person name="Ji P."/>
            <person name="Sakyi L.B."/>
            <person name="Cui X."/>
            <person name="Yuan T."/>
            <person name="Jiang B."/>
            <person name="Yang W."/>
            <person name="Lam T.T.-Y."/>
            <person name="Chang Q."/>
            <person name="Ding S."/>
            <person name="Wang X."/>
            <person name="Zhu J."/>
            <person name="Ruan X."/>
            <person name="Zhao L."/>
            <person name="Wei J."/>
            <person name="Que T."/>
            <person name="Du C."/>
            <person name="Cheng J."/>
            <person name="Dai P."/>
            <person name="Han X."/>
            <person name="Huang E."/>
            <person name="Gao Y."/>
            <person name="Liu J."/>
            <person name="Shao H."/>
            <person name="Ye R."/>
            <person name="Li L."/>
            <person name="Wei W."/>
            <person name="Wang X."/>
            <person name="Wang C."/>
            <person name="Yang T."/>
            <person name="Huo Q."/>
            <person name="Li W."/>
            <person name="Guo W."/>
            <person name="Chen H."/>
            <person name="Zhou L."/>
            <person name="Ni X."/>
            <person name="Tian J."/>
            <person name="Zhou Y."/>
            <person name="Sheng Y."/>
            <person name="Liu T."/>
            <person name="Pan Y."/>
            <person name="Xia L."/>
            <person name="Li J."/>
            <person name="Zhao F."/>
            <person name="Cao W."/>
        </authorList>
    </citation>
    <scope>NUCLEOTIDE SEQUENCE</scope>
    <source>
        <strain evidence="1">Dsil-2018</strain>
    </source>
</reference>
<dbReference type="Proteomes" id="UP000821865">
    <property type="component" value="Chromosome 5"/>
</dbReference>
<sequence length="623" mass="69232">MYSHVAPRVKRSVITEGSRQNDSAHEQENYGPVGADGDELMKSCVEYSRNPNEGVRDVLSFLSRFNLDLRHMADDPSEDPLQRMMELSFEYGVDAPVSFSRKYDVIGDPSAPFVVDITLNPEVNEFITSSRAMGQDDIEKFYRSFLHQYALVENNTITEQLVDSDDEISEFVNETEESTEPVKMSIASLSDSTGVTSDRWKELLSLFGGSKHASYEHVTADEQALAMVAYLSRPGDRLSKRLVLAWHVLRYLVGPKADVLAALNRTRANEELPEDNVAMPTPEDKCQRLVEKVSGVPYRALDMLEGQNVVSTETISDVTRFMAEFQDAAAFVFTDGAKIGDVMATIGTSSAQSSTASVKQRVALFPKSVVEGSDAEHLFMALGDVRTVRTLAFFPSFFPQLWLRRLRAWHALPPLAQAMLPAMASVVNVDSPAAFFRPPYYDARAPPAYNFAALGQVIAQAMAHELIERQRADPAIDERWRRFWGGGGDHVNGGSMYCLYAGYNKSGTWRQSRLNESDLTNGVRLDEVLGSRIAYLVFQRARHSKATESGQTRALPGVRLSSKQLFFVMHCALSCAMGGDHGPAISPADRSCMVVYRTRKRFIDTPCGQASSSESVPNECRYL</sequence>
<protein>
    <submittedName>
        <fullName evidence="1">Uncharacterized protein</fullName>
    </submittedName>
</protein>
<proteinExistence type="predicted"/>
<gene>
    <name evidence="1" type="ORF">HPB49_022123</name>
</gene>
<evidence type="ECO:0000313" key="2">
    <source>
        <dbReference type="Proteomes" id="UP000821865"/>
    </source>
</evidence>
<accession>A0ACB8CTF4</accession>
<dbReference type="EMBL" id="CM023474">
    <property type="protein sequence ID" value="KAH7950305.1"/>
    <property type="molecule type" value="Genomic_DNA"/>
</dbReference>
<comment type="caution">
    <text evidence="1">The sequence shown here is derived from an EMBL/GenBank/DDBJ whole genome shotgun (WGS) entry which is preliminary data.</text>
</comment>
<name>A0ACB8CTF4_DERSI</name>
<keyword evidence="2" id="KW-1185">Reference proteome</keyword>